<dbReference type="STRING" id="93759.A0A1R3HHD2"/>
<dbReference type="EMBL" id="AWUE01020173">
    <property type="protein sequence ID" value="OMO69700.1"/>
    <property type="molecule type" value="Genomic_DNA"/>
</dbReference>
<accession>A0A1R3HHD2</accession>
<organism evidence="2 3">
    <name type="scientific">Corchorus olitorius</name>
    <dbReference type="NCBI Taxonomy" id="93759"/>
    <lineage>
        <taxon>Eukaryota</taxon>
        <taxon>Viridiplantae</taxon>
        <taxon>Streptophyta</taxon>
        <taxon>Embryophyta</taxon>
        <taxon>Tracheophyta</taxon>
        <taxon>Spermatophyta</taxon>
        <taxon>Magnoliopsida</taxon>
        <taxon>eudicotyledons</taxon>
        <taxon>Gunneridae</taxon>
        <taxon>Pentapetalae</taxon>
        <taxon>rosids</taxon>
        <taxon>malvids</taxon>
        <taxon>Malvales</taxon>
        <taxon>Malvaceae</taxon>
        <taxon>Grewioideae</taxon>
        <taxon>Apeibeae</taxon>
        <taxon>Corchorus</taxon>
    </lineage>
</organism>
<evidence type="ECO:0000313" key="3">
    <source>
        <dbReference type="Proteomes" id="UP000187203"/>
    </source>
</evidence>
<keyword evidence="3" id="KW-1185">Reference proteome</keyword>
<feature type="domain" description="Retrotransposon gag" evidence="1">
    <location>
        <begin position="114"/>
        <end position="199"/>
    </location>
</feature>
<dbReference type="Proteomes" id="UP000187203">
    <property type="component" value="Unassembled WGS sequence"/>
</dbReference>
<gene>
    <name evidence="2" type="ORF">COLO4_28963</name>
</gene>
<dbReference type="AlphaFoldDB" id="A0A1R3HHD2"/>
<reference evidence="3" key="1">
    <citation type="submission" date="2013-09" db="EMBL/GenBank/DDBJ databases">
        <title>Corchorus olitorius genome sequencing.</title>
        <authorList>
            <person name="Alam M."/>
            <person name="Haque M.S."/>
            <person name="Islam M.S."/>
            <person name="Emdad E.M."/>
            <person name="Islam M.M."/>
            <person name="Ahmed B."/>
            <person name="Halim A."/>
            <person name="Hossen Q.M.M."/>
            <person name="Hossain M.Z."/>
            <person name="Ahmed R."/>
            <person name="Khan M.M."/>
            <person name="Islam R."/>
            <person name="Rashid M.M."/>
            <person name="Khan S.A."/>
            <person name="Rahman M.S."/>
            <person name="Alam M."/>
            <person name="Yahiya A.S."/>
            <person name="Khan M.S."/>
            <person name="Azam M.S."/>
            <person name="Haque T."/>
            <person name="Lashkar M.Z.H."/>
            <person name="Akhand A.I."/>
            <person name="Morshed G."/>
            <person name="Roy S."/>
            <person name="Uddin K.S."/>
            <person name="Rabeya T."/>
            <person name="Hossain A.S."/>
            <person name="Chowdhury A."/>
            <person name="Snigdha A.R."/>
            <person name="Mortoza M.S."/>
            <person name="Matin S.A."/>
            <person name="Hoque S.M.E."/>
            <person name="Islam M.K."/>
            <person name="Roy D.K."/>
            <person name="Haider R."/>
            <person name="Moosa M.M."/>
            <person name="Elias S.M."/>
            <person name="Hasan A.M."/>
            <person name="Jahan S."/>
            <person name="Shafiuddin M."/>
            <person name="Mahmood N."/>
            <person name="Shommy N.S."/>
        </authorList>
    </citation>
    <scope>NUCLEOTIDE SEQUENCE [LARGE SCALE GENOMIC DNA]</scope>
    <source>
        <strain evidence="3">cv. O-4</strain>
    </source>
</reference>
<sequence>MPPKVDYGEAIAALTAQIQDLKTTIESNSTTINAIQSNIEKFPFTTPLSPIPIPTISQNSAASGSSSLSDYQAKPPRFNLTYFDGADPQSWIFQAEQYFQIYAIPAHQKLTVASFFMIGEPRFQWMFRNHQLIDWPSFARALELRFSPSGHTKPQMALFKLRQTSTVAQYQKNFEILANQVQGLTDDHLMNLFVSGLKPTIQQEVVMFEPTTHYQALELAFMAEAKLSESTGPSYRVTLPLSNRPSLAFPAPPRAPLAFHPPLDHHWHFRHRFPNPPSNV</sequence>
<dbReference type="Pfam" id="PF03732">
    <property type="entry name" value="Retrotrans_gag"/>
    <property type="match status" value="1"/>
</dbReference>
<evidence type="ECO:0000259" key="1">
    <source>
        <dbReference type="Pfam" id="PF03732"/>
    </source>
</evidence>
<proteinExistence type="predicted"/>
<evidence type="ECO:0000313" key="2">
    <source>
        <dbReference type="EMBL" id="OMO69700.1"/>
    </source>
</evidence>
<protein>
    <submittedName>
        <fullName evidence="2">Retrotransposon gag protein</fullName>
    </submittedName>
</protein>
<comment type="caution">
    <text evidence="2">The sequence shown here is derived from an EMBL/GenBank/DDBJ whole genome shotgun (WGS) entry which is preliminary data.</text>
</comment>
<dbReference type="OrthoDB" id="2013610at2759"/>
<dbReference type="InterPro" id="IPR005162">
    <property type="entry name" value="Retrotrans_gag_dom"/>
</dbReference>
<name>A0A1R3HHD2_9ROSI</name>